<dbReference type="MEROPS" id="A24.019"/>
<comment type="similarity">
    <text evidence="1">Belongs to the peptidase A24 family.</text>
</comment>
<gene>
    <name evidence="4" type="ordered locus">Clocel_2329</name>
</gene>
<feature type="transmembrane region" description="Helical" evidence="2">
    <location>
        <begin position="68"/>
        <end position="84"/>
    </location>
</feature>
<feature type="transmembrane region" description="Helical" evidence="2">
    <location>
        <begin position="96"/>
        <end position="118"/>
    </location>
</feature>
<dbReference type="GO" id="GO:0005886">
    <property type="term" value="C:plasma membrane"/>
    <property type="evidence" value="ECO:0007669"/>
    <property type="project" value="TreeGrafter"/>
</dbReference>
<dbReference type="PANTHER" id="PTHR30487:SF0">
    <property type="entry name" value="PREPILIN LEADER PEPTIDASE_N-METHYLTRANSFERASE-RELATED"/>
    <property type="match status" value="1"/>
</dbReference>
<accession>D9SP83</accession>
<evidence type="ECO:0000256" key="1">
    <source>
        <dbReference type="ARBA" id="ARBA00005801"/>
    </source>
</evidence>
<keyword evidence="2" id="KW-1133">Transmembrane helix</keyword>
<dbReference type="Gene3D" id="1.20.120.1220">
    <property type="match status" value="1"/>
</dbReference>
<keyword evidence="5" id="KW-1185">Reference proteome</keyword>
<dbReference type="STRING" id="573061.Clocel_2329"/>
<dbReference type="RefSeq" id="WP_010075387.1">
    <property type="nucleotide sequence ID" value="NC_014393.1"/>
</dbReference>
<sequence length="159" mass="17135">MNGDEKIVLQRFLEVAFDNPLVIIKGFLYAVILLYVSLSDIKIRIIPDKVHIMILLVSLININLKDSLLGLFLVSIPFIITALISENGIGGGDIKLMGASGFLLGVKGGFLASIIGLATAIVTKKVSYKIKSTNKDEAFPLAPYLSIGCFLSYLISGGF</sequence>
<dbReference type="GO" id="GO:0004190">
    <property type="term" value="F:aspartic-type endopeptidase activity"/>
    <property type="evidence" value="ECO:0007669"/>
    <property type="project" value="InterPro"/>
</dbReference>
<evidence type="ECO:0000313" key="5">
    <source>
        <dbReference type="Proteomes" id="UP000002730"/>
    </source>
</evidence>
<dbReference type="GO" id="GO:0006465">
    <property type="term" value="P:signal peptide processing"/>
    <property type="evidence" value="ECO:0007669"/>
    <property type="project" value="TreeGrafter"/>
</dbReference>
<proteinExistence type="inferred from homology"/>
<dbReference type="KEGG" id="ccb:Clocel_2329"/>
<keyword evidence="2" id="KW-0812">Transmembrane</keyword>
<feature type="domain" description="Prepilin type IV endopeptidase peptidase" evidence="3">
    <location>
        <begin position="28"/>
        <end position="121"/>
    </location>
</feature>
<evidence type="ECO:0000313" key="4">
    <source>
        <dbReference type="EMBL" id="ADL52048.1"/>
    </source>
</evidence>
<dbReference type="OrthoDB" id="9789291at2"/>
<dbReference type="InterPro" id="IPR000045">
    <property type="entry name" value="Prepilin_IV_endopep_pep"/>
</dbReference>
<evidence type="ECO:0000256" key="2">
    <source>
        <dbReference type="SAM" id="Phobius"/>
    </source>
</evidence>
<dbReference type="AlphaFoldDB" id="D9SP83"/>
<dbReference type="HOGENOM" id="CLU_057101_8_2_9"/>
<keyword evidence="2" id="KW-0472">Membrane</keyword>
<dbReference type="Pfam" id="PF01478">
    <property type="entry name" value="Peptidase_A24"/>
    <property type="match status" value="1"/>
</dbReference>
<reference evidence="4 5" key="1">
    <citation type="submission" date="2010-08" db="EMBL/GenBank/DDBJ databases">
        <title>Complete sequence of Clostridium cellulovorans 743B.</title>
        <authorList>
            <consortium name="US DOE Joint Genome Institute"/>
            <person name="Lucas S."/>
            <person name="Copeland A."/>
            <person name="Lapidus A."/>
            <person name="Cheng J.-F."/>
            <person name="Bruce D."/>
            <person name="Goodwin L."/>
            <person name="Pitluck S."/>
            <person name="Chertkov O."/>
            <person name="Detter J.C."/>
            <person name="Han C."/>
            <person name="Tapia R."/>
            <person name="Land M."/>
            <person name="Hauser L."/>
            <person name="Chang Y.-J."/>
            <person name="Jeffries C."/>
            <person name="Kyrpides N."/>
            <person name="Ivanova N."/>
            <person name="Mikhailova N."/>
            <person name="Hemme C.L."/>
            <person name="Woyke T."/>
        </authorList>
    </citation>
    <scope>NUCLEOTIDE SEQUENCE [LARGE SCALE GENOMIC DNA]</scope>
    <source>
        <strain evidence="5">ATCC 35296 / DSM 3052 / OCM 3 / 743B</strain>
    </source>
</reference>
<protein>
    <submittedName>
        <fullName evidence="4">Peptidase A24A prepilin type IV</fullName>
    </submittedName>
</protein>
<organism evidence="4 5">
    <name type="scientific">Clostridium cellulovorans (strain ATCC 35296 / DSM 3052 / OCM 3 / 743B)</name>
    <dbReference type="NCBI Taxonomy" id="573061"/>
    <lineage>
        <taxon>Bacteria</taxon>
        <taxon>Bacillati</taxon>
        <taxon>Bacillota</taxon>
        <taxon>Clostridia</taxon>
        <taxon>Eubacteriales</taxon>
        <taxon>Clostridiaceae</taxon>
        <taxon>Clostridium</taxon>
    </lineage>
</organism>
<evidence type="ECO:0000259" key="3">
    <source>
        <dbReference type="Pfam" id="PF01478"/>
    </source>
</evidence>
<dbReference type="InterPro" id="IPR050882">
    <property type="entry name" value="Prepilin_peptidase/N-MTase"/>
</dbReference>
<dbReference type="EMBL" id="CP002160">
    <property type="protein sequence ID" value="ADL52048.1"/>
    <property type="molecule type" value="Genomic_DNA"/>
</dbReference>
<dbReference type="eggNOG" id="COG1989">
    <property type="taxonomic scope" value="Bacteria"/>
</dbReference>
<dbReference type="Proteomes" id="UP000002730">
    <property type="component" value="Chromosome"/>
</dbReference>
<feature type="transmembrane region" description="Helical" evidence="2">
    <location>
        <begin position="20"/>
        <end position="38"/>
    </location>
</feature>
<name>D9SP83_CLOC7</name>
<dbReference type="PANTHER" id="PTHR30487">
    <property type="entry name" value="TYPE 4 PREPILIN-LIKE PROTEINS LEADER PEPTIDE-PROCESSING ENZYME"/>
    <property type="match status" value="1"/>
</dbReference>